<proteinExistence type="predicted"/>
<organism evidence="1">
    <name type="scientific">Vibrio phage P018-4</name>
    <dbReference type="NCBI Taxonomy" id="3229728"/>
    <lineage>
        <taxon>Viruses</taxon>
        <taxon>Duplodnaviria</taxon>
        <taxon>Heunggongvirae</taxon>
        <taxon>Uroviricota</taxon>
        <taxon>Caudoviricetes</taxon>
    </lineage>
</organism>
<dbReference type="EMBL" id="PP934186">
    <property type="protein sequence ID" value="XDG30839.1"/>
    <property type="molecule type" value="Genomic_DNA"/>
</dbReference>
<reference evidence="1" key="1">
    <citation type="submission" date="2024-06" db="EMBL/GenBank/DDBJ databases">
        <authorList>
            <person name="Yang R."/>
        </authorList>
    </citation>
    <scope>NUCLEOTIDE SEQUENCE</scope>
</reference>
<evidence type="ECO:0000313" key="1">
    <source>
        <dbReference type="EMBL" id="XDG30839.1"/>
    </source>
</evidence>
<protein>
    <submittedName>
        <fullName evidence="1">Uncharacterized protein</fullName>
    </submittedName>
</protein>
<accession>A0AB39AJH9</accession>
<name>A0AB39AJH9_9CAUD</name>
<sequence>MNKDNSKFVVWDLKDLPEDWKTHLTVDFGSEEERKKYLYGEWKVEPLDALVLYSKGNKSSMKQLFGDGKIHYVNTTRLDVLDIVMGNRYREIIVFDDGVKQEDIDIAMEYKWEV</sequence>